<dbReference type="GO" id="GO:0120147">
    <property type="term" value="F:formylglycine-generating oxidase activity"/>
    <property type="evidence" value="ECO:0007669"/>
    <property type="project" value="TreeGrafter"/>
</dbReference>
<dbReference type="InterPro" id="IPR042095">
    <property type="entry name" value="SUMF_sf"/>
</dbReference>
<evidence type="ECO:0008006" key="9">
    <source>
        <dbReference type="Google" id="ProtNLM"/>
    </source>
</evidence>
<feature type="compositionally biased region" description="Low complexity" evidence="4">
    <location>
        <begin position="22"/>
        <end position="33"/>
    </location>
</feature>
<evidence type="ECO:0000256" key="3">
    <source>
        <dbReference type="ARBA" id="ARBA00037882"/>
    </source>
</evidence>
<dbReference type="Pfam" id="PF03781">
    <property type="entry name" value="FGE-sulfatase"/>
    <property type="match status" value="1"/>
</dbReference>
<dbReference type="STRING" id="431595.K3X307"/>
<evidence type="ECO:0000259" key="6">
    <source>
        <dbReference type="Pfam" id="PF12867"/>
    </source>
</evidence>
<evidence type="ECO:0000256" key="1">
    <source>
        <dbReference type="ARBA" id="ARBA00023002"/>
    </source>
</evidence>
<dbReference type="HOGENOM" id="CLU_367055_0_0_1"/>
<evidence type="ECO:0000259" key="5">
    <source>
        <dbReference type="Pfam" id="PF03781"/>
    </source>
</evidence>
<dbReference type="Pfam" id="PF12867">
    <property type="entry name" value="DinB_2"/>
    <property type="match status" value="1"/>
</dbReference>
<dbReference type="InParanoid" id="K3X307"/>
<keyword evidence="1" id="KW-0560">Oxidoreductase</keyword>
<dbReference type="VEuPathDB" id="FungiDB:PYU1_G011580"/>
<protein>
    <recommendedName>
        <fullName evidence="9">Sulfatase-modifying factor enzyme domain-containing protein</fullName>
    </recommendedName>
</protein>
<proteinExistence type="predicted"/>
<name>K3X307_GLOUD</name>
<dbReference type="PANTHER" id="PTHR23150">
    <property type="entry name" value="SULFATASE MODIFYING FACTOR 1, 2"/>
    <property type="match status" value="1"/>
</dbReference>
<dbReference type="EMBL" id="GL376611">
    <property type="status" value="NOT_ANNOTATED_CDS"/>
    <property type="molecule type" value="Genomic_DNA"/>
</dbReference>
<dbReference type="NCBIfam" id="TIGR04344">
    <property type="entry name" value="ovoA_Nterm"/>
    <property type="match status" value="1"/>
</dbReference>
<accession>K3X307</accession>
<dbReference type="InterPro" id="IPR016187">
    <property type="entry name" value="CTDL_fold"/>
</dbReference>
<dbReference type="InterPro" id="IPR051043">
    <property type="entry name" value="Sulfatase_Mod_Factor_Kinase"/>
</dbReference>
<dbReference type="EnsemblProtists" id="PYU1_T011606">
    <property type="protein sequence ID" value="PYU1_T011606"/>
    <property type="gene ID" value="PYU1_G011580"/>
</dbReference>
<evidence type="ECO:0000256" key="4">
    <source>
        <dbReference type="SAM" id="MobiDB-lite"/>
    </source>
</evidence>
<dbReference type="InterPro" id="IPR027577">
    <property type="entry name" value="OvoA_Nterm"/>
</dbReference>
<dbReference type="AlphaFoldDB" id="K3X307"/>
<dbReference type="InterPro" id="IPR024775">
    <property type="entry name" value="DinB-like"/>
</dbReference>
<feature type="domain" description="DinB-like" evidence="6">
    <location>
        <begin position="169"/>
        <end position="309"/>
    </location>
</feature>
<sequence>MLSITQFPRRFPTASKRTLRSSVVAAASSSPSSGIESTARMHHDHAPAKKLQPSGMVAALTRGKSLMLSPTFQLNVPRSARFVQTTSMPRSPKGQSGSKQSFGTAASAVEDEYDDSYLYGERSDNWFTTSRNPCYDSTFPGMCPETHTLSSIAMPNLKTCTREKMLDYFDNTWALTDALFSSLQGEDAFTTPPPHQLRHPLIFYYGHPTVFWVNKFVVSGLLPGPVNQHFENIFEVGVDEMRWDDMSKNEMEWPTVAEVTEYRREVYGIMRDILSTHKDLEPGHGPIDERNELWAMCMALEHERIHLETSSMLMLEHPERFSSSQLCSQIAGVDYPVNEMLDVAGGRVTIGKPRDFPTFGWDNEYGQHEVDVPACKASKFMISNGEFWEFVSSGGYLEPSYWSQLGWEWRCFRNTKWPSFWVPDGPSGSHQYKLRAIFNVLPMQWDWPAQVNLHEAQAFCKWKNERDGNRDETVYHLSTEPIHQLIRDEADRSANTESDDILTIKNRMAAETGKNLNVSYMSFSPVDAMKPTQSGFHDVFGNAWEWCEDMFSALPGFTLHKYYDDFSAPCFDGEHHVIMGGSFISSGDNGASKFARYHFRPHFFQHAGFRVVAQPVDKETQTIRLVTTDINSPGPYVNTNPFRTSEVVPVNGKAAGAGSEVNYRVLFGEIHSKAERVLEAFVQSVGTAGRNTLLVRTGVEGAMRLKEQVKSGDTMVVVSSNNNDEAVVAALESDFMLVETSAVPMFIKESDTECRISVQTATAWQKK</sequence>
<comment type="pathway">
    <text evidence="3">Amino-acid biosynthesis; ergothioneine biosynthesis.</text>
</comment>
<feature type="region of interest" description="Disordered" evidence="4">
    <location>
        <begin position="85"/>
        <end position="105"/>
    </location>
</feature>
<dbReference type="SUPFAM" id="SSF56436">
    <property type="entry name" value="C-type lectin-like"/>
    <property type="match status" value="1"/>
</dbReference>
<dbReference type="Proteomes" id="UP000019132">
    <property type="component" value="Unassembled WGS sequence"/>
</dbReference>
<organism evidence="7 8">
    <name type="scientific">Globisporangium ultimum (strain ATCC 200006 / CBS 805.95 / DAOM BR144)</name>
    <name type="common">Pythium ultimum</name>
    <dbReference type="NCBI Taxonomy" id="431595"/>
    <lineage>
        <taxon>Eukaryota</taxon>
        <taxon>Sar</taxon>
        <taxon>Stramenopiles</taxon>
        <taxon>Oomycota</taxon>
        <taxon>Peronosporomycetes</taxon>
        <taxon>Pythiales</taxon>
        <taxon>Pythiaceae</taxon>
        <taxon>Globisporangium</taxon>
    </lineage>
</organism>
<evidence type="ECO:0000313" key="8">
    <source>
        <dbReference type="Proteomes" id="UP000019132"/>
    </source>
</evidence>
<keyword evidence="2" id="KW-0408">Iron</keyword>
<evidence type="ECO:0000256" key="2">
    <source>
        <dbReference type="ARBA" id="ARBA00023004"/>
    </source>
</evidence>
<dbReference type="OMA" id="PHQLRHP"/>
<reference evidence="8" key="1">
    <citation type="journal article" date="2010" name="Genome Biol.">
        <title>Genome sequence of the necrotrophic plant pathogen Pythium ultimum reveals original pathogenicity mechanisms and effector repertoire.</title>
        <authorList>
            <person name="Levesque C.A."/>
            <person name="Brouwer H."/>
            <person name="Cano L."/>
            <person name="Hamilton J.P."/>
            <person name="Holt C."/>
            <person name="Huitema E."/>
            <person name="Raffaele S."/>
            <person name="Robideau G.P."/>
            <person name="Thines M."/>
            <person name="Win J."/>
            <person name="Zerillo M.M."/>
            <person name="Beakes G.W."/>
            <person name="Boore J.L."/>
            <person name="Busam D."/>
            <person name="Dumas B."/>
            <person name="Ferriera S."/>
            <person name="Fuerstenberg S.I."/>
            <person name="Gachon C.M."/>
            <person name="Gaulin E."/>
            <person name="Govers F."/>
            <person name="Grenville-Briggs L."/>
            <person name="Horner N."/>
            <person name="Hostetler J."/>
            <person name="Jiang R.H."/>
            <person name="Johnson J."/>
            <person name="Krajaejun T."/>
            <person name="Lin H."/>
            <person name="Meijer H.J."/>
            <person name="Moore B."/>
            <person name="Morris P."/>
            <person name="Phuntmart V."/>
            <person name="Puiu D."/>
            <person name="Shetty J."/>
            <person name="Stajich J.E."/>
            <person name="Tripathy S."/>
            <person name="Wawra S."/>
            <person name="van West P."/>
            <person name="Whitty B.R."/>
            <person name="Coutinho P.M."/>
            <person name="Henrissat B."/>
            <person name="Martin F."/>
            <person name="Thomas P.D."/>
            <person name="Tyler B.M."/>
            <person name="De Vries R.P."/>
            <person name="Kamoun S."/>
            <person name="Yandell M."/>
            <person name="Tisserat N."/>
            <person name="Buell C.R."/>
        </authorList>
    </citation>
    <scope>NUCLEOTIDE SEQUENCE</scope>
    <source>
        <strain evidence="8">DAOM:BR144</strain>
    </source>
</reference>
<feature type="region of interest" description="Disordered" evidence="4">
    <location>
        <begin position="22"/>
        <end position="46"/>
    </location>
</feature>
<keyword evidence="8" id="KW-1185">Reference proteome</keyword>
<feature type="domain" description="Sulfatase-modifying factor enzyme-like" evidence="5">
    <location>
        <begin position="337"/>
        <end position="612"/>
    </location>
</feature>
<dbReference type="PANTHER" id="PTHR23150:SF26">
    <property type="entry name" value="GENERIC METHYLTRANSFERASE"/>
    <property type="match status" value="1"/>
</dbReference>
<reference evidence="7" key="3">
    <citation type="submission" date="2015-02" db="UniProtKB">
        <authorList>
            <consortium name="EnsemblProtists"/>
        </authorList>
    </citation>
    <scope>IDENTIFICATION</scope>
    <source>
        <strain evidence="7">DAOM BR144</strain>
    </source>
</reference>
<dbReference type="eggNOG" id="ENOG502QS9T">
    <property type="taxonomic scope" value="Eukaryota"/>
</dbReference>
<reference evidence="8" key="2">
    <citation type="submission" date="2010-04" db="EMBL/GenBank/DDBJ databases">
        <authorList>
            <person name="Buell R."/>
            <person name="Hamilton J."/>
            <person name="Hostetler J."/>
        </authorList>
    </citation>
    <scope>NUCLEOTIDE SEQUENCE [LARGE SCALE GENOMIC DNA]</scope>
    <source>
        <strain evidence="8">DAOM:BR144</strain>
    </source>
</reference>
<dbReference type="InterPro" id="IPR005532">
    <property type="entry name" value="SUMF_dom"/>
</dbReference>
<dbReference type="Gene3D" id="3.90.1580.10">
    <property type="entry name" value="paralog of FGE (formylglycine-generating enzyme)"/>
    <property type="match status" value="1"/>
</dbReference>
<evidence type="ECO:0000313" key="7">
    <source>
        <dbReference type="EnsemblProtists" id="PYU1_T011606"/>
    </source>
</evidence>
<feature type="compositionally biased region" description="Polar residues" evidence="4">
    <location>
        <begin position="85"/>
        <end position="104"/>
    </location>
</feature>